<proteinExistence type="predicted"/>
<protein>
    <submittedName>
        <fullName evidence="2">Uncharacterized protein</fullName>
    </submittedName>
</protein>
<evidence type="ECO:0000256" key="1">
    <source>
        <dbReference type="SAM" id="Coils"/>
    </source>
</evidence>
<organism evidence="2 3">
    <name type="scientific">Streptococcus oralis</name>
    <dbReference type="NCBI Taxonomy" id="1303"/>
    <lineage>
        <taxon>Bacteria</taxon>
        <taxon>Bacillati</taxon>
        <taxon>Bacillota</taxon>
        <taxon>Bacilli</taxon>
        <taxon>Lactobacillales</taxon>
        <taxon>Streptococcaceae</taxon>
        <taxon>Streptococcus</taxon>
    </lineage>
</organism>
<dbReference type="EMBL" id="CABEIU010000002">
    <property type="protein sequence ID" value="VTT10890.1"/>
    <property type="molecule type" value="Genomic_DNA"/>
</dbReference>
<feature type="coiled-coil region" evidence="1">
    <location>
        <begin position="37"/>
        <end position="67"/>
    </location>
</feature>
<reference evidence="2 3" key="1">
    <citation type="submission" date="2019-05" db="EMBL/GenBank/DDBJ databases">
        <authorList>
            <consortium name="Pathogen Informatics"/>
        </authorList>
    </citation>
    <scope>NUCLEOTIDE SEQUENCE [LARGE SCALE GENOMIC DNA]</scope>
    <source>
        <strain evidence="2 3">NCTC10232</strain>
    </source>
</reference>
<dbReference type="RefSeq" id="WP_143989900.1">
    <property type="nucleotide sequence ID" value="NZ_CABEIU010000002.1"/>
</dbReference>
<accession>A0A4V0ERN1</accession>
<evidence type="ECO:0000313" key="3">
    <source>
        <dbReference type="Proteomes" id="UP000388056"/>
    </source>
</evidence>
<evidence type="ECO:0000313" key="2">
    <source>
        <dbReference type="EMBL" id="VTT10890.1"/>
    </source>
</evidence>
<keyword evidence="1" id="KW-0175">Coiled coil</keyword>
<dbReference type="Proteomes" id="UP000388056">
    <property type="component" value="Unassembled WGS sequence"/>
</dbReference>
<name>A0A4V0ERN1_STROR</name>
<sequence>MKLSNLLLFAGAAAGSYFVVKNRQTITEEFIDTSDRVEAMKEDLDIIQNSLQVINQQKELIKEYQKDLTYKFKVLEKDFQTRMAVLQEEKQE</sequence>
<gene>
    <name evidence="2" type="ORF">NCTC10232_01587</name>
</gene>
<dbReference type="AlphaFoldDB" id="A0A4V0ERN1"/>